<sequence length="482" mass="55052">MGGWMRASQTSVDTSRLSEQGFGTSMAPSRVDDVIPKPLNKRIGGTGKSVVEGLRQLPEVVLDGRHIQVAMQSHSKHTKGQHFYGIGPFEGQHFYEISPFEGQRFYELREEVVSSGLDLARWCKQEPPVSTPHFSLQDECNQASSLRESDKLYQGCRLYSVNKQMAHQIAILMWPIVREHYLREDIWCGSNVCIKCPHKTQELVLDEDPLSKSTLFPFPHYLVLDTCVVLNQVLDEERNISEVIYLHLRGRRVENHLGKIPLSKSDWDSNPDLPVISSPDSHENDDLDHWASEADLLRTYRKHVRTKPLVEPYALCFYMFFCGSSLQDGTNKNGEEREVGIVTLTSQLHSPYPNKNIINKIDVLEENLLCNVIIVQTVLEEVKHRSSVVYKRLRDILANPTRKFYTFVNEHHQCTYIERKPGEKVNDRNDRAIRVAAAWYESHLATSQPGDKKDSLNVRVILITDDYANKVKAESEGLKAAT</sequence>
<evidence type="ECO:0000313" key="3">
    <source>
        <dbReference type="EMBL" id="CAG2056018.1"/>
    </source>
</evidence>
<keyword evidence="4" id="KW-1185">Reference proteome</keyword>
<feature type="non-terminal residue" evidence="3">
    <location>
        <position position="482"/>
    </location>
</feature>
<dbReference type="Proteomes" id="UP001153148">
    <property type="component" value="Unassembled WGS sequence"/>
</dbReference>
<reference evidence="3" key="1">
    <citation type="submission" date="2021-03" db="EMBL/GenBank/DDBJ databases">
        <authorList>
            <person name="Tran Van P."/>
        </authorList>
    </citation>
    <scope>NUCLEOTIDE SEQUENCE</scope>
</reference>
<dbReference type="SMART" id="SM00670">
    <property type="entry name" value="PINc"/>
    <property type="match status" value="1"/>
</dbReference>
<dbReference type="InterPro" id="IPR002716">
    <property type="entry name" value="PIN_dom"/>
</dbReference>
<feature type="region of interest" description="Disordered" evidence="1">
    <location>
        <begin position="1"/>
        <end position="30"/>
    </location>
</feature>
<accession>A0ABN7NN78</accession>
<dbReference type="SUPFAM" id="SSF88723">
    <property type="entry name" value="PIN domain-like"/>
    <property type="match status" value="1"/>
</dbReference>
<name>A0ABN7NN78_TIMPD</name>
<comment type="caution">
    <text evidence="3">The sequence shown here is derived from an EMBL/GenBank/DDBJ whole genome shotgun (WGS) entry which is preliminary data.</text>
</comment>
<feature type="domain" description="PIN" evidence="2">
    <location>
        <begin position="357"/>
        <end position="471"/>
    </location>
</feature>
<organism evidence="3 4">
    <name type="scientific">Timema podura</name>
    <name type="common">Walking stick</name>
    <dbReference type="NCBI Taxonomy" id="61482"/>
    <lineage>
        <taxon>Eukaryota</taxon>
        <taxon>Metazoa</taxon>
        <taxon>Ecdysozoa</taxon>
        <taxon>Arthropoda</taxon>
        <taxon>Hexapoda</taxon>
        <taxon>Insecta</taxon>
        <taxon>Pterygota</taxon>
        <taxon>Neoptera</taxon>
        <taxon>Polyneoptera</taxon>
        <taxon>Phasmatodea</taxon>
        <taxon>Timematodea</taxon>
        <taxon>Timematoidea</taxon>
        <taxon>Timematidae</taxon>
        <taxon>Timema</taxon>
    </lineage>
</organism>
<dbReference type="EMBL" id="CAJPIN010003246">
    <property type="protein sequence ID" value="CAG2056018.1"/>
    <property type="molecule type" value="Genomic_DNA"/>
</dbReference>
<proteinExistence type="predicted"/>
<evidence type="ECO:0000259" key="2">
    <source>
        <dbReference type="SMART" id="SM00670"/>
    </source>
</evidence>
<dbReference type="InterPro" id="IPR029060">
    <property type="entry name" value="PIN-like_dom_sf"/>
</dbReference>
<dbReference type="Gene3D" id="3.40.50.1010">
    <property type="entry name" value="5'-nuclease"/>
    <property type="match status" value="2"/>
</dbReference>
<dbReference type="CDD" id="cd09862">
    <property type="entry name" value="PIN_Rrp44-like"/>
    <property type="match status" value="1"/>
</dbReference>
<dbReference type="Pfam" id="PF13638">
    <property type="entry name" value="PIN_4"/>
    <property type="match status" value="1"/>
</dbReference>
<evidence type="ECO:0000256" key="1">
    <source>
        <dbReference type="SAM" id="MobiDB-lite"/>
    </source>
</evidence>
<feature type="compositionally biased region" description="Polar residues" evidence="1">
    <location>
        <begin position="7"/>
        <end position="27"/>
    </location>
</feature>
<protein>
    <recommendedName>
        <fullName evidence="2">PIN domain-containing protein</fullName>
    </recommendedName>
</protein>
<evidence type="ECO:0000313" key="4">
    <source>
        <dbReference type="Proteomes" id="UP001153148"/>
    </source>
</evidence>
<gene>
    <name evidence="3" type="ORF">TPAB3V08_LOCUS3015</name>
</gene>